<feature type="transmembrane region" description="Helical" evidence="1">
    <location>
        <begin position="97"/>
        <end position="121"/>
    </location>
</feature>
<evidence type="ECO:0000313" key="2">
    <source>
        <dbReference type="EMBL" id="MBM7129694.1"/>
    </source>
</evidence>
<feature type="transmembrane region" description="Helical" evidence="1">
    <location>
        <begin position="228"/>
        <end position="247"/>
    </location>
</feature>
<gene>
    <name evidence="2" type="ORF">ISS99_09170</name>
</gene>
<dbReference type="EMBL" id="JADIKF010000038">
    <property type="protein sequence ID" value="MBM7129694.1"/>
    <property type="molecule type" value="Genomic_DNA"/>
</dbReference>
<feature type="transmembrane region" description="Helical" evidence="1">
    <location>
        <begin position="176"/>
        <end position="196"/>
    </location>
</feature>
<feature type="transmembrane region" description="Helical" evidence="1">
    <location>
        <begin position="142"/>
        <end position="170"/>
    </location>
</feature>
<proteinExistence type="predicted"/>
<keyword evidence="1" id="KW-0472">Membrane</keyword>
<evidence type="ECO:0000256" key="1">
    <source>
        <dbReference type="SAM" id="Phobius"/>
    </source>
</evidence>
<organism evidence="2 3">
    <name type="scientific">Dyella mobilis</name>
    <dbReference type="NCBI Taxonomy" id="1849582"/>
    <lineage>
        <taxon>Bacteria</taxon>
        <taxon>Pseudomonadati</taxon>
        <taxon>Pseudomonadota</taxon>
        <taxon>Gammaproteobacteria</taxon>
        <taxon>Lysobacterales</taxon>
        <taxon>Rhodanobacteraceae</taxon>
        <taxon>Dyella</taxon>
    </lineage>
</organism>
<name>A0ABS2KFF7_9GAMM</name>
<accession>A0ABS2KFF7</accession>
<feature type="transmembrane region" description="Helical" evidence="1">
    <location>
        <begin position="42"/>
        <end position="61"/>
    </location>
</feature>
<sequence>MQAMSMGRMVFALTMLALGIMSLCSGDFAFVWQPVPAGIPGRALLAYASGAIMCAGGLGLLMRRTSLTASWVLTLYTLVWLLVLHVPHVVAAPLQEINWGAAGEIGTLVAASWILYASAVTPGDRPRFAWLSGPKAIRRAQILFAVSVPWVGLEHLIYGQATAAYVPAWLPGRLGWAYFTGAAHVAAGLAILVSVLPRLAAVLETWMMGLFTVLVWIPVVMAGPAQRFSWTALAMSTVITASAWIVAESYRSAPWLSLSRWRPQVADLATQ</sequence>
<dbReference type="RefSeq" id="WP_204631307.1">
    <property type="nucleotide sequence ID" value="NZ_BSOC01000003.1"/>
</dbReference>
<keyword evidence="3" id="KW-1185">Reference proteome</keyword>
<protein>
    <submittedName>
        <fullName evidence="2">DoxX family protein</fullName>
    </submittedName>
</protein>
<feature type="transmembrane region" description="Helical" evidence="1">
    <location>
        <begin position="203"/>
        <end position="222"/>
    </location>
</feature>
<keyword evidence="1" id="KW-0812">Transmembrane</keyword>
<feature type="transmembrane region" description="Helical" evidence="1">
    <location>
        <begin position="73"/>
        <end position="91"/>
    </location>
</feature>
<evidence type="ECO:0000313" key="3">
    <source>
        <dbReference type="Proteomes" id="UP001430193"/>
    </source>
</evidence>
<comment type="caution">
    <text evidence="2">The sequence shown here is derived from an EMBL/GenBank/DDBJ whole genome shotgun (WGS) entry which is preliminary data.</text>
</comment>
<reference evidence="2" key="1">
    <citation type="submission" date="2020-10" db="EMBL/GenBank/DDBJ databases">
        <title>Phylogeny of dyella-like bacteria.</title>
        <authorList>
            <person name="Fu J."/>
        </authorList>
    </citation>
    <scope>NUCLEOTIDE SEQUENCE</scope>
    <source>
        <strain evidence="2">DHON07</strain>
    </source>
</reference>
<dbReference type="Proteomes" id="UP001430193">
    <property type="component" value="Unassembled WGS sequence"/>
</dbReference>
<keyword evidence="1" id="KW-1133">Transmembrane helix</keyword>